<feature type="chain" id="PRO_5026926593" description="DUF306 domain-containing protein" evidence="1">
    <location>
        <begin position="29"/>
        <end position="260"/>
    </location>
</feature>
<dbReference type="PROSITE" id="PS51257">
    <property type="entry name" value="PROKAR_LIPOPROTEIN"/>
    <property type="match status" value="1"/>
</dbReference>
<keyword evidence="1" id="KW-0732">Signal</keyword>
<protein>
    <recommendedName>
        <fullName evidence="2">DUF306 domain-containing protein</fullName>
    </recommendedName>
</protein>
<feature type="signal peptide" evidence="1">
    <location>
        <begin position="1"/>
        <end position="28"/>
    </location>
</feature>
<dbReference type="EMBL" id="CADCWP010000362">
    <property type="protein sequence ID" value="CAA9588524.1"/>
    <property type="molecule type" value="Genomic_DNA"/>
</dbReference>
<dbReference type="Gene3D" id="2.40.128.270">
    <property type="match status" value="2"/>
</dbReference>
<feature type="domain" description="DUF306" evidence="2">
    <location>
        <begin position="152"/>
        <end position="256"/>
    </location>
</feature>
<evidence type="ECO:0000259" key="2">
    <source>
        <dbReference type="Pfam" id="PF03724"/>
    </source>
</evidence>
<dbReference type="InterPro" id="IPR005184">
    <property type="entry name" value="DUF306_Meta_HslJ"/>
</dbReference>
<feature type="domain" description="DUF306" evidence="2">
    <location>
        <begin position="36"/>
        <end position="140"/>
    </location>
</feature>
<dbReference type="PANTHER" id="PTHR35535">
    <property type="entry name" value="HEAT SHOCK PROTEIN HSLJ"/>
    <property type="match status" value="1"/>
</dbReference>
<reference evidence="3" key="1">
    <citation type="submission" date="2020-02" db="EMBL/GenBank/DDBJ databases">
        <authorList>
            <person name="Meier V. D."/>
        </authorList>
    </citation>
    <scope>NUCLEOTIDE SEQUENCE</scope>
    <source>
        <strain evidence="3">AVDCRST_MAG86</strain>
    </source>
</reference>
<name>A0A6J4VYS6_9DEIN</name>
<sequence>MGRVRQTVTGCAAFLSFLFVSCAQPDSAQPASDTFSLNGTEWVLESLNGQLLLEDTNITLEFDGGRYGGYSGCNFYGGEYRLDGTNLRFLSGPTTAIGCDRPILQQEERYARAFRYDTEVGYRVSAGRLELLGADNTRLVFVEHPQLPMNPDDLVGTKWRLRAVSGEAIPADALVTLNFSAAGIFNGVLGCIDYSGKYTAEGDDIWFGEHGHDYARCRDEEESDGVEAELTVSGVTDYRLSSTELELLTFSGGTLLFTAR</sequence>
<dbReference type="AlphaFoldDB" id="A0A6J4VYS6"/>
<proteinExistence type="predicted"/>
<dbReference type="InterPro" id="IPR053147">
    <property type="entry name" value="Hsp_HslJ-like"/>
</dbReference>
<accession>A0A6J4VYS6</accession>
<organism evidence="3">
    <name type="scientific">uncultured Truepera sp</name>
    <dbReference type="NCBI Taxonomy" id="543023"/>
    <lineage>
        <taxon>Bacteria</taxon>
        <taxon>Thermotogati</taxon>
        <taxon>Deinococcota</taxon>
        <taxon>Deinococci</taxon>
        <taxon>Trueperales</taxon>
        <taxon>Trueperaceae</taxon>
        <taxon>Truepera</taxon>
        <taxon>environmental samples</taxon>
    </lineage>
</organism>
<dbReference type="Pfam" id="PF03724">
    <property type="entry name" value="META"/>
    <property type="match status" value="2"/>
</dbReference>
<gene>
    <name evidence="3" type="ORF">AVDCRST_MAG86-4132</name>
</gene>
<evidence type="ECO:0000313" key="3">
    <source>
        <dbReference type="EMBL" id="CAA9588524.1"/>
    </source>
</evidence>
<dbReference type="InterPro" id="IPR038670">
    <property type="entry name" value="HslJ-like_sf"/>
</dbReference>
<dbReference type="PANTHER" id="PTHR35535:SF2">
    <property type="entry name" value="DUF306 DOMAIN-CONTAINING PROTEIN"/>
    <property type="match status" value="1"/>
</dbReference>
<evidence type="ECO:0000256" key="1">
    <source>
        <dbReference type="SAM" id="SignalP"/>
    </source>
</evidence>